<reference evidence="4" key="1">
    <citation type="submission" date="2020-05" db="EMBL/GenBank/DDBJ databases">
        <title>Frigoriglobus tundricola gen. nov., sp. nov., a psychrotolerant cellulolytic planctomycete of the family Gemmataceae with two divergent copies of 16S rRNA gene.</title>
        <authorList>
            <person name="Kulichevskaya I.S."/>
            <person name="Ivanova A.A."/>
            <person name="Naumoff D.G."/>
            <person name="Beletsky A.V."/>
            <person name="Rijpstra W.I.C."/>
            <person name="Sinninghe Damste J.S."/>
            <person name="Mardanov A.V."/>
            <person name="Ravin N.V."/>
            <person name="Dedysh S.N."/>
        </authorList>
    </citation>
    <scope>NUCLEOTIDE SEQUENCE [LARGE SCALE GENOMIC DNA]</scope>
    <source>
        <strain evidence="4">PL17</strain>
    </source>
</reference>
<dbReference type="AlphaFoldDB" id="A0A6M5YTB2"/>
<proteinExistence type="predicted"/>
<dbReference type="EMBL" id="CP053452">
    <property type="protein sequence ID" value="QJW96666.1"/>
    <property type="molecule type" value="Genomic_DNA"/>
</dbReference>
<dbReference type="GO" id="GO:0006935">
    <property type="term" value="P:chemotaxis"/>
    <property type="evidence" value="ECO:0007669"/>
    <property type="project" value="UniProtKB-KW"/>
</dbReference>
<organism evidence="3 4">
    <name type="scientific">Frigoriglobus tundricola</name>
    <dbReference type="NCBI Taxonomy" id="2774151"/>
    <lineage>
        <taxon>Bacteria</taxon>
        <taxon>Pseudomonadati</taxon>
        <taxon>Planctomycetota</taxon>
        <taxon>Planctomycetia</taxon>
        <taxon>Gemmatales</taxon>
        <taxon>Gemmataceae</taxon>
        <taxon>Frigoriglobus</taxon>
    </lineage>
</organism>
<dbReference type="SUPFAM" id="SSF103039">
    <property type="entry name" value="CheC-like"/>
    <property type="match status" value="1"/>
</dbReference>
<keyword evidence="1" id="KW-0145">Chemotaxis</keyword>
<dbReference type="Proteomes" id="UP000503447">
    <property type="component" value="Chromosome"/>
</dbReference>
<protein>
    <recommendedName>
        <fullName evidence="2">Chemotaxis phosphatase CheX-like domain-containing protein</fullName>
    </recommendedName>
</protein>
<gene>
    <name evidence="3" type="ORF">FTUN_4223</name>
</gene>
<accession>A0A6M5YTB2</accession>
<dbReference type="Pfam" id="PF13690">
    <property type="entry name" value="CheX"/>
    <property type="match status" value="1"/>
</dbReference>
<evidence type="ECO:0000313" key="3">
    <source>
        <dbReference type="EMBL" id="QJW96666.1"/>
    </source>
</evidence>
<dbReference type="KEGG" id="ftj:FTUN_4223"/>
<evidence type="ECO:0000313" key="4">
    <source>
        <dbReference type="Proteomes" id="UP000503447"/>
    </source>
</evidence>
<dbReference type="Gene3D" id="3.40.1550.10">
    <property type="entry name" value="CheC-like"/>
    <property type="match status" value="1"/>
</dbReference>
<sequence>MHSASELYVADLFVTALRELVRHYSGESPEIAPEPGFGAGAQLAAFVGFSDERVIGSVVLTAAPDVARALSDTHVADAADWLGELGNQLVGRLKNKLVPHDIHVRLSVPVTASGNALGFSALRAEPTRWAARWTGGTMRALLAVSVAPGLELAPTDAAGVAEEGSLSLF</sequence>
<feature type="domain" description="Chemotaxis phosphatase CheX-like" evidence="2">
    <location>
        <begin position="44"/>
        <end position="117"/>
    </location>
</feature>
<evidence type="ECO:0000259" key="2">
    <source>
        <dbReference type="Pfam" id="PF13690"/>
    </source>
</evidence>
<keyword evidence="4" id="KW-1185">Reference proteome</keyword>
<dbReference type="InterPro" id="IPR028051">
    <property type="entry name" value="CheX-like_dom"/>
</dbReference>
<evidence type="ECO:0000256" key="1">
    <source>
        <dbReference type="ARBA" id="ARBA00022500"/>
    </source>
</evidence>
<dbReference type="InterPro" id="IPR028976">
    <property type="entry name" value="CheC-like_sf"/>
</dbReference>
<name>A0A6M5YTB2_9BACT</name>
<dbReference type="RefSeq" id="WP_171472202.1">
    <property type="nucleotide sequence ID" value="NZ_CP053452.2"/>
</dbReference>